<accession>A0ABS1LXB8</accession>
<dbReference type="PROSITE" id="PS51318">
    <property type="entry name" value="TAT"/>
    <property type="match status" value="1"/>
</dbReference>
<feature type="chain" id="PRO_5047131943" evidence="6">
    <location>
        <begin position="29"/>
        <end position="521"/>
    </location>
</feature>
<proteinExistence type="inferred from homology"/>
<evidence type="ECO:0000256" key="4">
    <source>
        <dbReference type="ARBA" id="ARBA00022827"/>
    </source>
</evidence>
<evidence type="ECO:0000313" key="9">
    <source>
        <dbReference type="Proteomes" id="UP000602198"/>
    </source>
</evidence>
<dbReference type="Pfam" id="PF08031">
    <property type="entry name" value="BBE"/>
    <property type="match status" value="1"/>
</dbReference>
<gene>
    <name evidence="8" type="ORF">JK358_01025</name>
</gene>
<name>A0ABS1LXB8_9NOCA</name>
<dbReference type="PANTHER" id="PTHR42973:SF39">
    <property type="entry name" value="FAD-BINDING PCMH-TYPE DOMAIN-CONTAINING PROTEIN"/>
    <property type="match status" value="1"/>
</dbReference>
<feature type="signal peptide" evidence="6">
    <location>
        <begin position="1"/>
        <end position="28"/>
    </location>
</feature>
<evidence type="ECO:0000256" key="1">
    <source>
        <dbReference type="ARBA" id="ARBA00001974"/>
    </source>
</evidence>
<dbReference type="InterPro" id="IPR050416">
    <property type="entry name" value="FAD-linked_Oxidoreductase"/>
</dbReference>
<dbReference type="PROSITE" id="PS51387">
    <property type="entry name" value="FAD_PCMH"/>
    <property type="match status" value="1"/>
</dbReference>
<comment type="cofactor">
    <cofactor evidence="1">
        <name>FAD</name>
        <dbReference type="ChEBI" id="CHEBI:57692"/>
    </cofactor>
</comment>
<dbReference type="EMBL" id="JAERRJ010000001">
    <property type="protein sequence ID" value="MBL1072972.1"/>
    <property type="molecule type" value="Genomic_DNA"/>
</dbReference>
<organism evidence="8 9">
    <name type="scientific">Nocardia acididurans</name>
    <dbReference type="NCBI Taxonomy" id="2802282"/>
    <lineage>
        <taxon>Bacteria</taxon>
        <taxon>Bacillati</taxon>
        <taxon>Actinomycetota</taxon>
        <taxon>Actinomycetes</taxon>
        <taxon>Mycobacteriales</taxon>
        <taxon>Nocardiaceae</taxon>
        <taxon>Nocardia</taxon>
    </lineage>
</organism>
<sequence length="521" mass="56632">MPLSRRRFLAASAAGSAATVLGLPAAHADEPAVIRPGDRDYAALAERGYNRRFTARPQRIVLPSTADEVATALEHAVADGLRPAVRSGGHGFEDFVDNDRTQAIIDLRRLSEVRWDDTHRAFSLGAGTQLGAVYDRLDRGWGVTLPAGICKGVGAGGHISGGGYGPLSRRDGLVVDHLYGVEVVTIDAAGKATTILATRDGPHADLWWAHTGGGGGNFGVVTRYLMRSPNSDGADPSRALPKPPGSMLSARLIVPFAAEESFVRFVGNYLAFFEKHSAPGDLDTGLYAPLHLRPGAVGSDILILMDADAPDARTRFDAFVAAVSDGVNPAPILLPVTRSAYAETVSNVYYAAEMPGFRVKTKAAYLRRAYSPDQLRTLYRYLADIRFLGESQVEFLPFGGAINTVAPDATAVPARDSFMKMLIHAAWRLPGDDDRFIAWTRQMYRDIYADTGGVPVPGDRHAGSYINYPDPDLGDPRWNTSGVPWHALYYGANHPRLRRIKSEWDPKTVFQHSLSLDRPDW</sequence>
<keyword evidence="6" id="KW-0732">Signal</keyword>
<evidence type="ECO:0000256" key="2">
    <source>
        <dbReference type="ARBA" id="ARBA00005466"/>
    </source>
</evidence>
<keyword evidence="9" id="KW-1185">Reference proteome</keyword>
<dbReference type="Proteomes" id="UP000602198">
    <property type="component" value="Unassembled WGS sequence"/>
</dbReference>
<dbReference type="InterPro" id="IPR012951">
    <property type="entry name" value="BBE"/>
</dbReference>
<dbReference type="InterPro" id="IPR016166">
    <property type="entry name" value="FAD-bd_PCMH"/>
</dbReference>
<dbReference type="InterPro" id="IPR006311">
    <property type="entry name" value="TAT_signal"/>
</dbReference>
<dbReference type="InterPro" id="IPR016169">
    <property type="entry name" value="FAD-bd_PCMH_sub2"/>
</dbReference>
<dbReference type="Gene3D" id="3.30.465.10">
    <property type="match status" value="1"/>
</dbReference>
<keyword evidence="3" id="KW-0285">Flavoprotein</keyword>
<protein>
    <submittedName>
        <fullName evidence="8">FAD-binding oxidoreductase</fullName>
    </submittedName>
</protein>
<evidence type="ECO:0000256" key="3">
    <source>
        <dbReference type="ARBA" id="ARBA00022630"/>
    </source>
</evidence>
<comment type="similarity">
    <text evidence="2">Belongs to the oxygen-dependent FAD-linked oxidoreductase family.</text>
</comment>
<dbReference type="SUPFAM" id="SSF56176">
    <property type="entry name" value="FAD-binding/transporter-associated domain-like"/>
    <property type="match status" value="1"/>
</dbReference>
<keyword evidence="5" id="KW-0560">Oxidoreductase</keyword>
<evidence type="ECO:0000256" key="6">
    <source>
        <dbReference type="SAM" id="SignalP"/>
    </source>
</evidence>
<dbReference type="Pfam" id="PF01565">
    <property type="entry name" value="FAD_binding_4"/>
    <property type="match status" value="1"/>
</dbReference>
<comment type="caution">
    <text evidence="8">The sequence shown here is derived from an EMBL/GenBank/DDBJ whole genome shotgun (WGS) entry which is preliminary data.</text>
</comment>
<dbReference type="Gene3D" id="3.40.462.20">
    <property type="match status" value="1"/>
</dbReference>
<evidence type="ECO:0000259" key="7">
    <source>
        <dbReference type="PROSITE" id="PS51387"/>
    </source>
</evidence>
<evidence type="ECO:0000256" key="5">
    <source>
        <dbReference type="ARBA" id="ARBA00023002"/>
    </source>
</evidence>
<reference evidence="8 9" key="1">
    <citation type="submission" date="2021-01" db="EMBL/GenBank/DDBJ databases">
        <title>WGS of actinomycetes isolated from Thailand.</title>
        <authorList>
            <person name="Thawai C."/>
        </authorList>
    </citation>
    <scope>NUCLEOTIDE SEQUENCE [LARGE SCALE GENOMIC DNA]</scope>
    <source>
        <strain evidence="8 9">LPG 2</strain>
    </source>
</reference>
<evidence type="ECO:0000313" key="8">
    <source>
        <dbReference type="EMBL" id="MBL1072972.1"/>
    </source>
</evidence>
<dbReference type="InterPro" id="IPR036318">
    <property type="entry name" value="FAD-bd_PCMH-like_sf"/>
</dbReference>
<dbReference type="PANTHER" id="PTHR42973">
    <property type="entry name" value="BINDING OXIDOREDUCTASE, PUTATIVE (AFU_ORTHOLOGUE AFUA_1G17690)-RELATED"/>
    <property type="match status" value="1"/>
</dbReference>
<dbReference type="InterPro" id="IPR006094">
    <property type="entry name" value="Oxid_FAD_bind_N"/>
</dbReference>
<feature type="domain" description="FAD-binding PCMH-type" evidence="7">
    <location>
        <begin position="53"/>
        <end position="231"/>
    </location>
</feature>
<keyword evidence="4" id="KW-0274">FAD</keyword>
<dbReference type="RefSeq" id="WP_201942291.1">
    <property type="nucleotide sequence ID" value="NZ_JAERRJ010000001.1"/>
</dbReference>